<protein>
    <submittedName>
        <fullName evidence="2">NAD(P)H-dependent FMN reductase</fullName>
    </submittedName>
</protein>
<comment type="caution">
    <text evidence="2">The sequence shown here is derived from an EMBL/GenBank/DDBJ whole genome shotgun (WGS) entry which is preliminary data.</text>
</comment>
<reference evidence="2 3" key="1">
    <citation type="submission" date="2019-06" db="EMBL/GenBank/DDBJ databases">
        <title>Sequencing the genomes of 1000 actinobacteria strains.</title>
        <authorList>
            <person name="Klenk H.-P."/>
        </authorList>
    </citation>
    <scope>NUCLEOTIDE SEQUENCE [LARGE SCALE GENOMIC DNA]</scope>
    <source>
        <strain evidence="2 3">DSM 8251</strain>
    </source>
</reference>
<dbReference type="InterPro" id="IPR005025">
    <property type="entry name" value="FMN_Rdtase-like_dom"/>
</dbReference>
<dbReference type="EMBL" id="VFOR01000001">
    <property type="protein sequence ID" value="TQL63483.1"/>
    <property type="molecule type" value="Genomic_DNA"/>
</dbReference>
<dbReference type="PANTHER" id="PTHR30543:SF21">
    <property type="entry name" value="NAD(P)H-DEPENDENT FMN REDUCTASE LOT6"/>
    <property type="match status" value="1"/>
</dbReference>
<dbReference type="PANTHER" id="PTHR30543">
    <property type="entry name" value="CHROMATE REDUCTASE"/>
    <property type="match status" value="1"/>
</dbReference>
<dbReference type="InterPro" id="IPR029039">
    <property type="entry name" value="Flavoprotein-like_sf"/>
</dbReference>
<name>A0A542ZT03_9ACTN</name>
<keyword evidence="3" id="KW-1185">Reference proteome</keyword>
<dbReference type="SUPFAM" id="SSF52218">
    <property type="entry name" value="Flavoproteins"/>
    <property type="match status" value="1"/>
</dbReference>
<dbReference type="InterPro" id="IPR050712">
    <property type="entry name" value="NAD(P)H-dep_reductase"/>
</dbReference>
<sequence>MKIGIISGSVREGRRSDLIAAWVEEQARKRTEAEFEVITLADFDVPVLTSVTIPGAADKKYDDERVQRWSDAIDACDGFIFITPEYNHGVPGGLKNAFDSLGSEWAGKAAALISYGADGGIRAVEQWRQIIPNFQTVVVRAQVSLNLFTEFGDDGLTLEDRRADELGTLLDQLIDQTRRQRG</sequence>
<evidence type="ECO:0000313" key="2">
    <source>
        <dbReference type="EMBL" id="TQL63483.1"/>
    </source>
</evidence>
<accession>A0A542ZT03</accession>
<dbReference type="Pfam" id="PF03358">
    <property type="entry name" value="FMN_red"/>
    <property type="match status" value="1"/>
</dbReference>
<evidence type="ECO:0000259" key="1">
    <source>
        <dbReference type="Pfam" id="PF03358"/>
    </source>
</evidence>
<dbReference type="GO" id="GO:0005829">
    <property type="term" value="C:cytosol"/>
    <property type="evidence" value="ECO:0007669"/>
    <property type="project" value="TreeGrafter"/>
</dbReference>
<dbReference type="GO" id="GO:0010181">
    <property type="term" value="F:FMN binding"/>
    <property type="evidence" value="ECO:0007669"/>
    <property type="project" value="TreeGrafter"/>
</dbReference>
<dbReference type="OrthoDB" id="9812295at2"/>
<dbReference type="GO" id="GO:0016491">
    <property type="term" value="F:oxidoreductase activity"/>
    <property type="evidence" value="ECO:0007669"/>
    <property type="project" value="InterPro"/>
</dbReference>
<dbReference type="Gene3D" id="3.40.50.360">
    <property type="match status" value="1"/>
</dbReference>
<dbReference type="AlphaFoldDB" id="A0A542ZT03"/>
<dbReference type="Proteomes" id="UP000316196">
    <property type="component" value="Unassembled WGS sequence"/>
</dbReference>
<feature type="domain" description="NADPH-dependent FMN reductase-like" evidence="1">
    <location>
        <begin position="1"/>
        <end position="148"/>
    </location>
</feature>
<organism evidence="2 3">
    <name type="scientific">Propioniferax innocua</name>
    <dbReference type="NCBI Taxonomy" id="1753"/>
    <lineage>
        <taxon>Bacteria</taxon>
        <taxon>Bacillati</taxon>
        <taxon>Actinomycetota</taxon>
        <taxon>Actinomycetes</taxon>
        <taxon>Propionibacteriales</taxon>
        <taxon>Propionibacteriaceae</taxon>
        <taxon>Propioniferax</taxon>
    </lineage>
</organism>
<proteinExistence type="predicted"/>
<evidence type="ECO:0000313" key="3">
    <source>
        <dbReference type="Proteomes" id="UP000316196"/>
    </source>
</evidence>
<gene>
    <name evidence="2" type="ORF">FB460_1298</name>
</gene>
<dbReference type="RefSeq" id="WP_142093200.1">
    <property type="nucleotide sequence ID" value="NZ_BAAAMD010000002.1"/>
</dbReference>